<dbReference type="Gene3D" id="3.40.50.2000">
    <property type="entry name" value="Glycogen Phosphorylase B"/>
    <property type="match status" value="2"/>
</dbReference>
<dbReference type="RefSeq" id="WP_358129095.1">
    <property type="nucleotide sequence ID" value="NZ_JBFALK010000001.1"/>
</dbReference>
<protein>
    <submittedName>
        <fullName evidence="1">Glycosyltransferase</fullName>
        <ecNumber evidence="1">2.4.-.-</ecNumber>
    </submittedName>
</protein>
<keyword evidence="2" id="KW-1185">Reference proteome</keyword>
<gene>
    <name evidence="1" type="ORF">AB0I59_01995</name>
</gene>
<organism evidence="1 2">
    <name type="scientific">Microtetraspora glauca</name>
    <dbReference type="NCBI Taxonomy" id="1996"/>
    <lineage>
        <taxon>Bacteria</taxon>
        <taxon>Bacillati</taxon>
        <taxon>Actinomycetota</taxon>
        <taxon>Actinomycetes</taxon>
        <taxon>Streptosporangiales</taxon>
        <taxon>Streptosporangiaceae</taxon>
        <taxon>Microtetraspora</taxon>
    </lineage>
</organism>
<dbReference type="SUPFAM" id="SSF53756">
    <property type="entry name" value="UDP-Glycosyltransferase/glycogen phosphorylase"/>
    <property type="match status" value="1"/>
</dbReference>
<accession>A0ABV3G6X2</accession>
<sequence>MRVCVGTIVHHPEDARIAHRQIRALLDAGHQVTYVAPFTHCNVTPPPEIQAIDVPRAVGMRRAKALRAARAALSRGCLDADLLLVHDIELLLALPRRRPVTVWDVHEDTRGLLEAEARLPGPLSPVLPRLIDALERRAERRLHLMLAEESFRDRFPGGHPVVPDHTYVPSAPPPPPGDDRLVHIGRLSRARGAAELIELARRLRPYRIRLDLIGPADPGVRPLLRDAQREGLLDWFGHVPNTHALRMAEGALAGLSLPHDVPAFRNTTPTKVVEYMARGLPVITTPLPGAASLVLGTGCGTVVPFPAEGAESTVDATVRAVLALRDDPEGRAAMGARGHAEARRRFHWPVRAAEFVAQLERWAQAPDRVTARPRGRALPA</sequence>
<keyword evidence="1" id="KW-0328">Glycosyltransferase</keyword>
<dbReference type="Proteomes" id="UP001551675">
    <property type="component" value="Unassembled WGS sequence"/>
</dbReference>
<name>A0ABV3G6X2_MICGL</name>
<keyword evidence="1" id="KW-0808">Transferase</keyword>
<dbReference type="Pfam" id="PF13692">
    <property type="entry name" value="Glyco_trans_1_4"/>
    <property type="match status" value="1"/>
</dbReference>
<proteinExistence type="predicted"/>
<dbReference type="GO" id="GO:0016757">
    <property type="term" value="F:glycosyltransferase activity"/>
    <property type="evidence" value="ECO:0007669"/>
    <property type="project" value="UniProtKB-KW"/>
</dbReference>
<reference evidence="1 2" key="1">
    <citation type="submission" date="2024-06" db="EMBL/GenBank/DDBJ databases">
        <title>The Natural Products Discovery Center: Release of the First 8490 Sequenced Strains for Exploring Actinobacteria Biosynthetic Diversity.</title>
        <authorList>
            <person name="Kalkreuter E."/>
            <person name="Kautsar S.A."/>
            <person name="Yang D."/>
            <person name="Bader C.D."/>
            <person name="Teijaro C.N."/>
            <person name="Fluegel L."/>
            <person name="Davis C.M."/>
            <person name="Simpson J.R."/>
            <person name="Lauterbach L."/>
            <person name="Steele A.D."/>
            <person name="Gui C."/>
            <person name="Meng S."/>
            <person name="Li G."/>
            <person name="Viehrig K."/>
            <person name="Ye F."/>
            <person name="Su P."/>
            <person name="Kiefer A.F."/>
            <person name="Nichols A."/>
            <person name="Cepeda A.J."/>
            <person name="Yan W."/>
            <person name="Fan B."/>
            <person name="Jiang Y."/>
            <person name="Adhikari A."/>
            <person name="Zheng C.-J."/>
            <person name="Schuster L."/>
            <person name="Cowan T.M."/>
            <person name="Smanski M.J."/>
            <person name="Chevrette M.G."/>
            <person name="De Carvalho L.P.S."/>
            <person name="Shen B."/>
        </authorList>
    </citation>
    <scope>NUCLEOTIDE SEQUENCE [LARGE SCALE GENOMIC DNA]</scope>
    <source>
        <strain evidence="1 2">NPDC050100</strain>
    </source>
</reference>
<comment type="caution">
    <text evidence="1">The sequence shown here is derived from an EMBL/GenBank/DDBJ whole genome shotgun (WGS) entry which is preliminary data.</text>
</comment>
<dbReference type="PANTHER" id="PTHR12526">
    <property type="entry name" value="GLYCOSYLTRANSFERASE"/>
    <property type="match status" value="1"/>
</dbReference>
<evidence type="ECO:0000313" key="2">
    <source>
        <dbReference type="Proteomes" id="UP001551675"/>
    </source>
</evidence>
<dbReference type="EMBL" id="JBFALK010000001">
    <property type="protein sequence ID" value="MEV0967380.1"/>
    <property type="molecule type" value="Genomic_DNA"/>
</dbReference>
<dbReference type="EC" id="2.4.-.-" evidence="1"/>
<evidence type="ECO:0000313" key="1">
    <source>
        <dbReference type="EMBL" id="MEV0967380.1"/>
    </source>
</evidence>